<dbReference type="NCBIfam" id="TIGR00567">
    <property type="entry name" value="3mg"/>
    <property type="match status" value="1"/>
</dbReference>
<evidence type="ECO:0000313" key="7">
    <source>
        <dbReference type="EMBL" id="MBL0004937.1"/>
    </source>
</evidence>
<dbReference type="PANTHER" id="PTHR10429:SF0">
    <property type="entry name" value="DNA-3-METHYLADENINE GLYCOSYLASE"/>
    <property type="match status" value="1"/>
</dbReference>
<dbReference type="InterPro" id="IPR036995">
    <property type="entry name" value="MPG_sf"/>
</dbReference>
<keyword evidence="3 5" id="KW-0378">Hydrolase</keyword>
<dbReference type="PANTHER" id="PTHR10429">
    <property type="entry name" value="DNA-3-METHYLADENINE GLYCOSYLASE"/>
    <property type="match status" value="1"/>
</dbReference>
<dbReference type="InterPro" id="IPR011034">
    <property type="entry name" value="Formyl_transferase-like_C_sf"/>
</dbReference>
<keyword evidence="4 5" id="KW-0234">DNA repair</keyword>
<accession>A0A9D7Y088</accession>
<gene>
    <name evidence="7" type="ORF">IPP00_13460</name>
</gene>
<comment type="caution">
    <text evidence="7">The sequence shown here is derived from an EMBL/GenBank/DDBJ whole genome shotgun (WGS) entry which is preliminary data.</text>
</comment>
<keyword evidence="7" id="KW-0326">Glycosidase</keyword>
<dbReference type="SUPFAM" id="SSF50486">
    <property type="entry name" value="FMT C-terminal domain-like"/>
    <property type="match status" value="1"/>
</dbReference>
<dbReference type="InterPro" id="IPR003180">
    <property type="entry name" value="MPG"/>
</dbReference>
<evidence type="ECO:0000256" key="2">
    <source>
        <dbReference type="ARBA" id="ARBA00022763"/>
    </source>
</evidence>
<dbReference type="GO" id="GO:0006284">
    <property type="term" value="P:base-excision repair"/>
    <property type="evidence" value="ECO:0007669"/>
    <property type="project" value="InterPro"/>
</dbReference>
<dbReference type="EMBL" id="JADKGK010000023">
    <property type="protein sequence ID" value="MBL0004937.1"/>
    <property type="molecule type" value="Genomic_DNA"/>
</dbReference>
<evidence type="ECO:0000256" key="1">
    <source>
        <dbReference type="ARBA" id="ARBA00009232"/>
    </source>
</evidence>
<evidence type="ECO:0000256" key="6">
    <source>
        <dbReference type="SAM" id="MobiDB-lite"/>
    </source>
</evidence>
<dbReference type="CDD" id="cd00540">
    <property type="entry name" value="AAG"/>
    <property type="match status" value="1"/>
</dbReference>
<dbReference type="AlphaFoldDB" id="A0A9D7Y088"/>
<dbReference type="Gene3D" id="3.10.300.10">
    <property type="entry name" value="Methylpurine-DNA glycosylase (MPG)"/>
    <property type="match status" value="1"/>
</dbReference>
<protein>
    <recommendedName>
        <fullName evidence="5">Putative 3-methyladenine DNA glycosylase</fullName>
        <ecNumber evidence="5">3.2.2.-</ecNumber>
    </recommendedName>
</protein>
<organism evidence="7 8">
    <name type="scientific">Candidatus Phosphoribacter hodrii</name>
    <dbReference type="NCBI Taxonomy" id="2953743"/>
    <lineage>
        <taxon>Bacteria</taxon>
        <taxon>Bacillati</taxon>
        <taxon>Actinomycetota</taxon>
        <taxon>Actinomycetes</taxon>
        <taxon>Micrococcales</taxon>
        <taxon>Dermatophilaceae</taxon>
        <taxon>Candidatus Phosphoribacter</taxon>
    </lineage>
</organism>
<dbReference type="GO" id="GO:0003905">
    <property type="term" value="F:alkylbase DNA N-glycosylase activity"/>
    <property type="evidence" value="ECO:0007669"/>
    <property type="project" value="InterPro"/>
</dbReference>
<dbReference type="Proteomes" id="UP000886632">
    <property type="component" value="Unassembled WGS sequence"/>
</dbReference>
<dbReference type="Pfam" id="PF02245">
    <property type="entry name" value="Pur_DNA_glyco"/>
    <property type="match status" value="1"/>
</dbReference>
<dbReference type="NCBIfam" id="NF002003">
    <property type="entry name" value="PRK00802.1-3"/>
    <property type="match status" value="1"/>
</dbReference>
<comment type="similarity">
    <text evidence="1 5">Belongs to the DNA glycosylase MPG family.</text>
</comment>
<feature type="region of interest" description="Disordered" evidence="6">
    <location>
        <begin position="140"/>
        <end position="161"/>
    </location>
</feature>
<sequence>MAIDLLGARISHGGVTIRLTEVEAYAGVGDPGSHAFRGETPRTTVMFGAPGGLYVYFTYGMHWCANLVCGPDGQASAVLMRAGEVVDGEEIARTRRGEACATKDLARGPARLASALGLTGEVNGTLTFEPDSPVRVQAAAEAPDPARIRTGPRVGVSGPGGDGTAYPWRFWIDGEPTVSAYRPGKPRRRP</sequence>
<evidence type="ECO:0000256" key="4">
    <source>
        <dbReference type="ARBA" id="ARBA00023204"/>
    </source>
</evidence>
<evidence type="ECO:0000313" key="8">
    <source>
        <dbReference type="Proteomes" id="UP000886632"/>
    </source>
</evidence>
<dbReference type="EC" id="3.2.2.-" evidence="5"/>
<evidence type="ECO:0000256" key="3">
    <source>
        <dbReference type="ARBA" id="ARBA00022801"/>
    </source>
</evidence>
<proteinExistence type="inferred from homology"/>
<keyword evidence="2 5" id="KW-0227">DNA damage</keyword>
<name>A0A9D7Y088_9MICO</name>
<dbReference type="GO" id="GO:0003677">
    <property type="term" value="F:DNA binding"/>
    <property type="evidence" value="ECO:0007669"/>
    <property type="project" value="InterPro"/>
</dbReference>
<reference evidence="7" key="1">
    <citation type="submission" date="2020-10" db="EMBL/GenBank/DDBJ databases">
        <title>Connecting structure to function with the recovery of over 1000 high-quality activated sludge metagenome-assembled genomes encoding full-length rRNA genes using long-read sequencing.</title>
        <authorList>
            <person name="Singleton C.M."/>
            <person name="Petriglieri F."/>
            <person name="Kristensen J.M."/>
            <person name="Kirkegaard R.H."/>
            <person name="Michaelsen T.Y."/>
            <person name="Andersen M.H."/>
            <person name="Karst S.M."/>
            <person name="Dueholm M.S."/>
            <person name="Nielsen P.H."/>
            <person name="Albertsen M."/>
        </authorList>
    </citation>
    <scope>NUCLEOTIDE SEQUENCE</scope>
    <source>
        <strain evidence="7">Ribe_18-Q3-R11-54_MAXAC.001</strain>
    </source>
</reference>
<dbReference type="HAMAP" id="MF_00527">
    <property type="entry name" value="3MGH"/>
    <property type="match status" value="1"/>
</dbReference>
<evidence type="ECO:0000256" key="5">
    <source>
        <dbReference type="HAMAP-Rule" id="MF_00527"/>
    </source>
</evidence>